<evidence type="ECO:0000256" key="1">
    <source>
        <dbReference type="SAM" id="MobiDB-lite"/>
    </source>
</evidence>
<gene>
    <name evidence="3" type="ORF">OIU74_024057</name>
</gene>
<dbReference type="Proteomes" id="UP001151752">
    <property type="component" value="Chromosome 12"/>
</dbReference>
<keyword evidence="2" id="KW-0812">Transmembrane</keyword>
<accession>A0A9Q1ABS3</accession>
<comment type="caution">
    <text evidence="3">The sequence shown here is derived from an EMBL/GenBank/DDBJ whole genome shotgun (WGS) entry which is preliminary data.</text>
</comment>
<proteinExistence type="predicted"/>
<keyword evidence="2" id="KW-1133">Transmembrane helix</keyword>
<sequence>MASTSKKTTPSPPCCDSTTAPPPIRRDATSASSLVPQDWTVPSADRRPAVDSQPEPPQTASATKSISSLYLYLIISCFLFIFDKSIHSVSIFECLTSIVFEHPRDHRDILIKSAEYTAN</sequence>
<keyword evidence="4" id="KW-1185">Reference proteome</keyword>
<protein>
    <submittedName>
        <fullName evidence="3">Uncharacterized protein</fullName>
    </submittedName>
</protein>
<keyword evidence="2" id="KW-0472">Membrane</keyword>
<evidence type="ECO:0000313" key="3">
    <source>
        <dbReference type="EMBL" id="KAJ6765299.1"/>
    </source>
</evidence>
<reference evidence="3" key="1">
    <citation type="submission" date="2022-11" db="EMBL/GenBank/DDBJ databases">
        <authorList>
            <person name="Hyden B.L."/>
            <person name="Feng K."/>
            <person name="Yates T."/>
            <person name="Jawdy S."/>
            <person name="Smart L.B."/>
            <person name="Muchero W."/>
        </authorList>
    </citation>
    <scope>NUCLEOTIDE SEQUENCE</scope>
    <source>
        <tissue evidence="3">Shoot tip</tissue>
    </source>
</reference>
<evidence type="ECO:0000256" key="2">
    <source>
        <dbReference type="SAM" id="Phobius"/>
    </source>
</evidence>
<feature type="region of interest" description="Disordered" evidence="1">
    <location>
        <begin position="1"/>
        <end position="63"/>
    </location>
</feature>
<dbReference type="EMBL" id="JAPFFM010000004">
    <property type="protein sequence ID" value="KAJ6765299.1"/>
    <property type="molecule type" value="Genomic_DNA"/>
</dbReference>
<dbReference type="AlphaFoldDB" id="A0A9Q1ABS3"/>
<evidence type="ECO:0000313" key="4">
    <source>
        <dbReference type="Proteomes" id="UP001151752"/>
    </source>
</evidence>
<reference evidence="3" key="2">
    <citation type="journal article" date="2023" name="Int. J. Mol. Sci.">
        <title>De Novo Assembly and Annotation of 11 Diverse Shrub Willow (Salix) Genomes Reveals Novel Gene Organization in Sex-Linked Regions.</title>
        <authorList>
            <person name="Hyden B."/>
            <person name="Feng K."/>
            <person name="Yates T.B."/>
            <person name="Jawdy S."/>
            <person name="Cereghino C."/>
            <person name="Smart L.B."/>
            <person name="Muchero W."/>
        </authorList>
    </citation>
    <scope>NUCLEOTIDE SEQUENCE</scope>
    <source>
        <tissue evidence="3">Shoot tip</tissue>
    </source>
</reference>
<organism evidence="3 4">
    <name type="scientific">Salix koriyanagi</name>
    <dbReference type="NCBI Taxonomy" id="2511006"/>
    <lineage>
        <taxon>Eukaryota</taxon>
        <taxon>Viridiplantae</taxon>
        <taxon>Streptophyta</taxon>
        <taxon>Embryophyta</taxon>
        <taxon>Tracheophyta</taxon>
        <taxon>Spermatophyta</taxon>
        <taxon>Magnoliopsida</taxon>
        <taxon>eudicotyledons</taxon>
        <taxon>Gunneridae</taxon>
        <taxon>Pentapetalae</taxon>
        <taxon>rosids</taxon>
        <taxon>fabids</taxon>
        <taxon>Malpighiales</taxon>
        <taxon>Salicaceae</taxon>
        <taxon>Saliceae</taxon>
        <taxon>Salix</taxon>
    </lineage>
</organism>
<feature type="transmembrane region" description="Helical" evidence="2">
    <location>
        <begin position="65"/>
        <end position="82"/>
    </location>
</feature>
<name>A0A9Q1ABS3_9ROSI</name>